<dbReference type="PROSITE" id="PS51257">
    <property type="entry name" value="PROKAR_LIPOPROTEIN"/>
    <property type="match status" value="1"/>
</dbReference>
<dbReference type="InterPro" id="IPR037165">
    <property type="entry name" value="AldOxase/xan_DH_Mopterin-bd_sf"/>
</dbReference>
<dbReference type="Pfam" id="PF02738">
    <property type="entry name" value="MoCoBD_1"/>
    <property type="match status" value="1"/>
</dbReference>
<dbReference type="InterPro" id="IPR008274">
    <property type="entry name" value="AldOxase/xan_DH_MoCoBD1"/>
</dbReference>
<dbReference type="Gene3D" id="3.30.365.10">
    <property type="entry name" value="Aldehyde oxidase/xanthine dehydrogenase, molybdopterin binding domain"/>
    <property type="match status" value="4"/>
</dbReference>
<gene>
    <name evidence="3" type="ORF">ACFSYS_18895</name>
</gene>
<dbReference type="RefSeq" id="WP_251741142.1">
    <property type="nucleotide sequence ID" value="NZ_JBHUOJ010000039.1"/>
</dbReference>
<organism evidence="3 4">
    <name type="scientific">Christiangramia antarctica</name>
    <dbReference type="NCBI Taxonomy" id="2058158"/>
    <lineage>
        <taxon>Bacteria</taxon>
        <taxon>Pseudomonadati</taxon>
        <taxon>Bacteroidota</taxon>
        <taxon>Flavobacteriia</taxon>
        <taxon>Flavobacteriales</taxon>
        <taxon>Flavobacteriaceae</taxon>
        <taxon>Christiangramia</taxon>
    </lineage>
</organism>
<dbReference type="EMBL" id="JBHUOJ010000039">
    <property type="protein sequence ID" value="MFD2835367.1"/>
    <property type="molecule type" value="Genomic_DNA"/>
</dbReference>
<reference evidence="4" key="1">
    <citation type="journal article" date="2019" name="Int. J. Syst. Evol. Microbiol.">
        <title>The Global Catalogue of Microorganisms (GCM) 10K type strain sequencing project: providing services to taxonomists for standard genome sequencing and annotation.</title>
        <authorList>
            <consortium name="The Broad Institute Genomics Platform"/>
            <consortium name="The Broad Institute Genome Sequencing Center for Infectious Disease"/>
            <person name="Wu L."/>
            <person name="Ma J."/>
        </authorList>
    </citation>
    <scope>NUCLEOTIDE SEQUENCE [LARGE SCALE GENOMIC DNA]</scope>
    <source>
        <strain evidence="4">KCTC 52925</strain>
    </source>
</reference>
<dbReference type="SUPFAM" id="SSF54665">
    <property type="entry name" value="CO dehydrogenase molybdoprotein N-domain-like"/>
    <property type="match status" value="1"/>
</dbReference>
<accession>A0ABW5XAA0</accession>
<dbReference type="Gene3D" id="3.90.1170.50">
    <property type="entry name" value="Aldehyde oxidase/xanthine dehydrogenase, a/b hammerhead"/>
    <property type="match status" value="1"/>
</dbReference>
<dbReference type="Pfam" id="PF20256">
    <property type="entry name" value="MoCoBD_2"/>
    <property type="match status" value="2"/>
</dbReference>
<comment type="caution">
    <text evidence="3">The sequence shown here is derived from an EMBL/GenBank/DDBJ whole genome shotgun (WGS) entry which is preliminary data.</text>
</comment>
<dbReference type="InterPro" id="IPR012368">
    <property type="entry name" value="OxRdtase_Mopterin-bd_su_IorB"/>
</dbReference>
<evidence type="ECO:0000313" key="3">
    <source>
        <dbReference type="EMBL" id="MFD2835367.1"/>
    </source>
</evidence>
<proteinExistence type="predicted"/>
<dbReference type="PIRSF" id="PIRSF036389">
    <property type="entry name" value="IOR_B"/>
    <property type="match status" value="1"/>
</dbReference>
<dbReference type="InterPro" id="IPR006311">
    <property type="entry name" value="TAT_signal"/>
</dbReference>
<sequence length="749" mass="82787">MKIIKTKIGRRSFIKTSALASGGLVVGFSWLASCNMSKEEVENLPKEWFEINGFLKIADNGMVTIMSPNPEIGQNVKTSMPMLVAEELDVDWNDVIVEQAPLNIDIFTRQLAGGSQSIRQGWESLRMAGATARCMLLEATAQEWEVPIGELSTNEGKIIHAGSNRSMGYGEIASAAAKIEAPEEVVLKDPKDFKIIGTSRKNVDGKKIVTGKPLFGLDYKEKGMIYAMMVHPPAFGMKLKSIDASEVKEMPGIRDVFEIETYPEDFEKSWVDVNAFSKLAVITGDSTWEVMQAKKKLKVEWELSKHITEQQIILDKTPDLSSTGGLESTKIHKSLMEQIGSDRAKVVRKDGDPEKAFKNAARIVERSYSCPFLAHNTMEPMNFFANVSDNKALLVGPVQTPEYMEQSVSKRLGIPLENVDIQMTRMGGGFGRRLYGHFLVEAALISQKVGAPVKLVYTREDDMTQGTYRPAYYATYKAALDANNNLTGFHVIAGGIPESPLAANRFPAGALENYLAEEWTIDSHVSVGAFRAPRSNFIAGAEQSFLDELAEELGKDPIEFRLELLKKAQENPVGENNDYEADRYAGVLELVREKSNWVKNDSGAHRGVAAYFCHNSYVAQVLEMTMKNNQPVIEKVHCAIDCGIVVNPDAATNLAQGGIVDGVGHALYSELTLKEGVPDQTNFDKYRLIRHGEAPKSIEVYFVENKIDPTGLGEPPFPPIMGALANALYKATGERHYHQPYMTSKQILG</sequence>
<dbReference type="InterPro" id="IPR036856">
    <property type="entry name" value="Ald_Oxase/Xan_DH_a/b_sf"/>
</dbReference>
<dbReference type="InterPro" id="IPR046867">
    <property type="entry name" value="AldOxase/xan_DH_MoCoBD2"/>
</dbReference>
<dbReference type="InterPro" id="IPR052516">
    <property type="entry name" value="N-heterocyclic_Hydroxylase"/>
</dbReference>
<keyword evidence="1" id="KW-0812">Transmembrane</keyword>
<dbReference type="PANTHER" id="PTHR47495">
    <property type="entry name" value="ALDEHYDE DEHYDROGENASE"/>
    <property type="match status" value="1"/>
</dbReference>
<evidence type="ECO:0000313" key="4">
    <source>
        <dbReference type="Proteomes" id="UP001597438"/>
    </source>
</evidence>
<name>A0ABW5XAA0_9FLAO</name>
<dbReference type="SMART" id="SM01008">
    <property type="entry name" value="Ald_Xan_dh_C"/>
    <property type="match status" value="1"/>
</dbReference>
<feature type="domain" description="Aldehyde oxidase/xanthine dehydrogenase a/b hammerhead" evidence="2">
    <location>
        <begin position="210"/>
        <end position="305"/>
    </location>
</feature>
<keyword evidence="1" id="KW-1133">Transmembrane helix</keyword>
<evidence type="ECO:0000259" key="2">
    <source>
        <dbReference type="SMART" id="SM01008"/>
    </source>
</evidence>
<dbReference type="Proteomes" id="UP001597438">
    <property type="component" value="Unassembled WGS sequence"/>
</dbReference>
<feature type="transmembrane region" description="Helical" evidence="1">
    <location>
        <begin position="12"/>
        <end position="32"/>
    </location>
</feature>
<keyword evidence="1" id="KW-0472">Membrane</keyword>
<dbReference type="PANTHER" id="PTHR47495:SF3">
    <property type="entry name" value="BLR6219 PROTEIN"/>
    <property type="match status" value="1"/>
</dbReference>
<dbReference type="InterPro" id="IPR000674">
    <property type="entry name" value="Ald_Oxase/Xan_DH_a/b"/>
</dbReference>
<dbReference type="PROSITE" id="PS51318">
    <property type="entry name" value="TAT"/>
    <property type="match status" value="1"/>
</dbReference>
<dbReference type="SUPFAM" id="SSF56003">
    <property type="entry name" value="Molybdenum cofactor-binding domain"/>
    <property type="match status" value="2"/>
</dbReference>
<keyword evidence="4" id="KW-1185">Reference proteome</keyword>
<evidence type="ECO:0000256" key="1">
    <source>
        <dbReference type="SAM" id="Phobius"/>
    </source>
</evidence>
<protein>
    <submittedName>
        <fullName evidence="3">Molybdopterin cofactor-binding domain-containing protein</fullName>
    </submittedName>
</protein>